<evidence type="ECO:0000256" key="2">
    <source>
        <dbReference type="ARBA" id="ARBA00022833"/>
    </source>
</evidence>
<dbReference type="Gene3D" id="3.10.450.50">
    <property type="match status" value="1"/>
</dbReference>
<name>A0A0A2JUJ3_PENEN</name>
<dbReference type="PANTHER" id="PTHR31779">
    <property type="entry name" value="2-NITROPROPANE DIOXYGENASE FAMILY, PUTATIVE (AFU_ORTHOLOGUE AFUA_2G17430)-RELATED"/>
    <property type="match status" value="1"/>
</dbReference>
<dbReference type="SUPFAM" id="SSF54427">
    <property type="entry name" value="NTF2-like"/>
    <property type="match status" value="1"/>
</dbReference>
<evidence type="ECO:0000313" key="10">
    <source>
        <dbReference type="EMBL" id="KGO58506.1"/>
    </source>
</evidence>
<proteinExistence type="predicted"/>
<dbReference type="GO" id="GO:0006351">
    <property type="term" value="P:DNA-templated transcription"/>
    <property type="evidence" value="ECO:0007669"/>
    <property type="project" value="InterPro"/>
</dbReference>
<gene>
    <name evidence="10" type="ORF">PEX2_070070</name>
</gene>
<evidence type="ECO:0000256" key="5">
    <source>
        <dbReference type="ARBA" id="ARBA00023163"/>
    </source>
</evidence>
<evidence type="ECO:0000256" key="1">
    <source>
        <dbReference type="ARBA" id="ARBA00022723"/>
    </source>
</evidence>
<keyword evidence="11" id="KW-1185">Reference proteome</keyword>
<dbReference type="AlphaFoldDB" id="A0A0A2JUJ3"/>
<keyword evidence="6" id="KW-0539">Nucleus</keyword>
<keyword evidence="1" id="KW-0479">Metal-binding</keyword>
<dbReference type="VEuPathDB" id="FungiDB:PEXP_003650"/>
<dbReference type="CDD" id="cd12148">
    <property type="entry name" value="fungal_TF_MHR"/>
    <property type="match status" value="1"/>
</dbReference>
<evidence type="ECO:0000256" key="8">
    <source>
        <dbReference type="SAM" id="SignalP"/>
    </source>
</evidence>
<accession>A0A0A2JUJ3</accession>
<comment type="caution">
    <text evidence="10">The sequence shown here is derived from an EMBL/GenBank/DDBJ whole genome shotgun (WGS) entry which is preliminary data.</text>
</comment>
<keyword evidence="4" id="KW-0238">DNA-binding</keyword>
<evidence type="ECO:0000259" key="9">
    <source>
        <dbReference type="Pfam" id="PF04082"/>
    </source>
</evidence>
<feature type="region of interest" description="Disordered" evidence="7">
    <location>
        <begin position="501"/>
        <end position="524"/>
    </location>
</feature>
<dbReference type="GO" id="GO:0009410">
    <property type="term" value="P:response to xenobiotic stimulus"/>
    <property type="evidence" value="ECO:0007669"/>
    <property type="project" value="TreeGrafter"/>
</dbReference>
<evidence type="ECO:0000256" key="3">
    <source>
        <dbReference type="ARBA" id="ARBA00023015"/>
    </source>
</evidence>
<dbReference type="GO" id="GO:0003677">
    <property type="term" value="F:DNA binding"/>
    <property type="evidence" value="ECO:0007669"/>
    <property type="project" value="UniProtKB-KW"/>
</dbReference>
<dbReference type="InterPro" id="IPR032710">
    <property type="entry name" value="NTF2-like_dom_sf"/>
</dbReference>
<evidence type="ECO:0000256" key="7">
    <source>
        <dbReference type="SAM" id="MobiDB-lite"/>
    </source>
</evidence>
<organism evidence="10 11">
    <name type="scientific">Penicillium expansum</name>
    <name type="common">Blue mold rot fungus</name>
    <dbReference type="NCBI Taxonomy" id="27334"/>
    <lineage>
        <taxon>Eukaryota</taxon>
        <taxon>Fungi</taxon>
        <taxon>Dikarya</taxon>
        <taxon>Ascomycota</taxon>
        <taxon>Pezizomycotina</taxon>
        <taxon>Eurotiomycetes</taxon>
        <taxon>Eurotiomycetidae</taxon>
        <taxon>Eurotiales</taxon>
        <taxon>Aspergillaceae</taxon>
        <taxon>Penicillium</taxon>
    </lineage>
</organism>
<dbReference type="PhylomeDB" id="A0A0A2JUJ3"/>
<keyword evidence="5" id="KW-0804">Transcription</keyword>
<dbReference type="EMBL" id="JQFZ01000120">
    <property type="protein sequence ID" value="KGO58506.1"/>
    <property type="molecule type" value="Genomic_DNA"/>
</dbReference>
<dbReference type="RefSeq" id="XP_016599991.1">
    <property type="nucleotide sequence ID" value="XM_016744278.1"/>
</dbReference>
<reference evidence="10 11" key="1">
    <citation type="journal article" date="2015" name="Mol. Plant Microbe Interact.">
        <title>Genome, transcriptome, and functional analyses of Penicillium expansum provide new insights into secondary metabolism and pathogenicity.</title>
        <authorList>
            <person name="Ballester A.R."/>
            <person name="Marcet-Houben M."/>
            <person name="Levin E."/>
            <person name="Sela N."/>
            <person name="Selma-Lazaro C."/>
            <person name="Carmona L."/>
            <person name="Wisniewski M."/>
            <person name="Droby S."/>
            <person name="Gonzalez-Candelas L."/>
            <person name="Gabaldon T."/>
        </authorList>
    </citation>
    <scope>NUCLEOTIDE SEQUENCE [LARGE SCALE GENOMIC DNA]</scope>
    <source>
        <strain evidence="10 11">MD-8</strain>
    </source>
</reference>
<dbReference type="PANTHER" id="PTHR31779:SF5">
    <property type="entry name" value="ZN(II)2CYS6 TRANSCRIPTION FACTOR (EUROFUNG)"/>
    <property type="match status" value="1"/>
</dbReference>
<keyword evidence="3" id="KW-0805">Transcription regulation</keyword>
<feature type="domain" description="Xylanolytic transcriptional activator regulatory" evidence="9">
    <location>
        <begin position="365"/>
        <end position="549"/>
    </location>
</feature>
<dbReference type="GO" id="GO:0003700">
    <property type="term" value="F:DNA-binding transcription factor activity"/>
    <property type="evidence" value="ECO:0007669"/>
    <property type="project" value="TreeGrafter"/>
</dbReference>
<dbReference type="OrthoDB" id="9986881at2759"/>
<dbReference type="HOGENOM" id="CLU_019691_1_0_1"/>
<evidence type="ECO:0000313" key="11">
    <source>
        <dbReference type="Proteomes" id="UP000030143"/>
    </source>
</evidence>
<feature type="signal peptide" evidence="8">
    <location>
        <begin position="1"/>
        <end position="22"/>
    </location>
</feature>
<dbReference type="GeneID" id="27679698"/>
<dbReference type="Proteomes" id="UP000030143">
    <property type="component" value="Unassembled WGS sequence"/>
</dbReference>
<dbReference type="InterPro" id="IPR052478">
    <property type="entry name" value="Metabolite_Synth_Reg"/>
</dbReference>
<feature type="chain" id="PRO_5009752717" evidence="8">
    <location>
        <begin position="23"/>
        <end position="828"/>
    </location>
</feature>
<dbReference type="GO" id="GO:0008270">
    <property type="term" value="F:zinc ion binding"/>
    <property type="evidence" value="ECO:0007669"/>
    <property type="project" value="InterPro"/>
</dbReference>
<dbReference type="Pfam" id="PF04082">
    <property type="entry name" value="Fungal_trans"/>
    <property type="match status" value="1"/>
</dbReference>
<keyword evidence="2" id="KW-0862">Zinc</keyword>
<evidence type="ECO:0000256" key="6">
    <source>
        <dbReference type="ARBA" id="ARBA00023242"/>
    </source>
</evidence>
<sequence>MILSQYLSYALLAFLLPSATFSRSIRSTFGDSTQGPLLRSGCDDGTGIVDPDGKCNGTGVVDDPIPHDREGFKFENPSTDCKYASQPHIWDSFKHLEKDMSKLFTLIHKNVSFTVVGHHPIAGRYHDLMHFYVNALRRVSMLFFDHADLFEIHPQEIYGGCNAEWSVEEIQFKGLMNSGDMFDIINVWFTRWDNGQMVEIRTYIDAPMIMDALHKNEIWWNGTTLRDNLHRESANVPVGNLVAPAPKLERNVNTMRARNAPDPIVCTERASNPTVQASPRRTSSSEGVTNSLQANSGAAFVRKLGLKIDPAHAPRLQLFAWNIGERPKSPTLSSALPSVPITVPPPPPTITKIISQEEMRRLAAIYFEKVDPCYTFLDRKTIFYRIAKRWEPSSSPIDFAEQPNDAVLCGVAAFGYLFSRREIIGIELRLIETARILLDKSILAAETPSVDIVTGWVLRAAYLRMTASPHAAWMASCTLMHLIEATGLHIETSDPEAADLLQASPPETHGSQDGDMEHQGTSDPETRRRLFGMARHLNTWISFDLGRSRVVLHGATALSPTSTPPSRNPPQQAPPRVPRADIFHLLPLSEKLDPTGPSPQDLPELETALTSVLDIIYSEPSLILVQCNLMLCIYRRLRALNPHGPLSSNLLDRVLALAGRGLRAARGMVASSCPWHQVANVPFQVVCSLLAIDNRAALALLADAMRTLREVLAAYDTTSMRVAYSTAYLLIALHQRRKEDDTRALAEVLRVNAAAAAPADNQKDKQIAQIPLADRSQRQEQAAPDALVSDAEFSWLGDLMIDMPSLQNFDLDQFLMTDVPWPLPEMGI</sequence>
<protein>
    <submittedName>
        <fullName evidence="10">Transcription factor, fungi</fullName>
    </submittedName>
</protein>
<feature type="compositionally biased region" description="Basic and acidic residues" evidence="7">
    <location>
        <begin position="510"/>
        <end position="524"/>
    </location>
</feature>
<keyword evidence="8" id="KW-0732">Signal</keyword>
<dbReference type="InterPro" id="IPR007219">
    <property type="entry name" value="XnlR_reg_dom"/>
</dbReference>
<evidence type="ECO:0000256" key="4">
    <source>
        <dbReference type="ARBA" id="ARBA00023125"/>
    </source>
</evidence>